<proteinExistence type="predicted"/>
<organism evidence="2 3">
    <name type="scientific">Sphaeroforma arctica JP610</name>
    <dbReference type="NCBI Taxonomy" id="667725"/>
    <lineage>
        <taxon>Eukaryota</taxon>
        <taxon>Ichthyosporea</taxon>
        <taxon>Ichthyophonida</taxon>
        <taxon>Sphaeroforma</taxon>
    </lineage>
</organism>
<evidence type="ECO:0000313" key="2">
    <source>
        <dbReference type="EMBL" id="KNC87898.1"/>
    </source>
</evidence>
<dbReference type="EMBL" id="KQ241597">
    <property type="protein sequence ID" value="KNC87898.1"/>
    <property type="molecule type" value="Genomic_DNA"/>
</dbReference>
<feature type="compositionally biased region" description="Low complexity" evidence="1">
    <location>
        <begin position="84"/>
        <end position="93"/>
    </location>
</feature>
<dbReference type="Proteomes" id="UP000054560">
    <property type="component" value="Unassembled WGS sequence"/>
</dbReference>
<protein>
    <submittedName>
        <fullName evidence="2">Uncharacterized protein</fullName>
    </submittedName>
</protein>
<accession>A0A0L0GHS5</accession>
<keyword evidence="3" id="KW-1185">Reference proteome</keyword>
<feature type="region of interest" description="Disordered" evidence="1">
    <location>
        <begin position="74"/>
        <end position="125"/>
    </location>
</feature>
<feature type="region of interest" description="Disordered" evidence="1">
    <location>
        <begin position="1"/>
        <end position="20"/>
    </location>
</feature>
<sequence length="125" mass="14317">MPIRTGSIVAINQPQAPHNTHQSGIYVQRYMPNPIQATRVVTPDGRTFIQMIPYDLYNRPHYQNGIQIEHITTQLPPQPQELFSQQQKMSQSQDDATDTTAAEEVKTDDEQLPPEAYIMEGRVRK</sequence>
<evidence type="ECO:0000256" key="1">
    <source>
        <dbReference type="SAM" id="MobiDB-lite"/>
    </source>
</evidence>
<reference evidence="2 3" key="1">
    <citation type="submission" date="2011-02" db="EMBL/GenBank/DDBJ databases">
        <title>The Genome Sequence of Sphaeroforma arctica JP610.</title>
        <authorList>
            <consortium name="The Broad Institute Genome Sequencing Platform"/>
            <person name="Russ C."/>
            <person name="Cuomo C."/>
            <person name="Young S.K."/>
            <person name="Zeng Q."/>
            <person name="Gargeya S."/>
            <person name="Alvarado L."/>
            <person name="Berlin A."/>
            <person name="Chapman S.B."/>
            <person name="Chen Z."/>
            <person name="Freedman E."/>
            <person name="Gellesch M."/>
            <person name="Goldberg J."/>
            <person name="Griggs A."/>
            <person name="Gujja S."/>
            <person name="Heilman E."/>
            <person name="Heiman D."/>
            <person name="Howarth C."/>
            <person name="Mehta T."/>
            <person name="Neiman D."/>
            <person name="Pearson M."/>
            <person name="Roberts A."/>
            <person name="Saif S."/>
            <person name="Shea T."/>
            <person name="Shenoy N."/>
            <person name="Sisk P."/>
            <person name="Stolte C."/>
            <person name="Sykes S."/>
            <person name="White J."/>
            <person name="Yandava C."/>
            <person name="Burger G."/>
            <person name="Gray M.W."/>
            <person name="Holland P.W.H."/>
            <person name="King N."/>
            <person name="Lang F.B.F."/>
            <person name="Roger A.J."/>
            <person name="Ruiz-Trillo I."/>
            <person name="Haas B."/>
            <person name="Nusbaum C."/>
            <person name="Birren B."/>
        </authorList>
    </citation>
    <scope>NUCLEOTIDE SEQUENCE [LARGE SCALE GENOMIC DNA]</scope>
    <source>
        <strain evidence="2 3">JP610</strain>
    </source>
</reference>
<gene>
    <name evidence="2" type="ORF">SARC_00030</name>
</gene>
<dbReference type="AlphaFoldDB" id="A0A0L0GHS5"/>
<dbReference type="RefSeq" id="XP_014161800.1">
    <property type="nucleotide sequence ID" value="XM_014306325.1"/>
</dbReference>
<name>A0A0L0GHS5_9EUKA</name>
<feature type="compositionally biased region" description="Polar residues" evidence="1">
    <location>
        <begin position="10"/>
        <end position="20"/>
    </location>
</feature>
<evidence type="ECO:0000313" key="3">
    <source>
        <dbReference type="Proteomes" id="UP000054560"/>
    </source>
</evidence>
<dbReference type="GeneID" id="25900534"/>